<dbReference type="EMBL" id="BK003083">
    <property type="protein sequence ID" value="DAA03283.1"/>
    <property type="molecule type" value="Genomic_DNA"/>
</dbReference>
<dbReference type="AlphaFoldDB" id="Q6III3"/>
<protein>
    <submittedName>
        <fullName evidence="2">HDC18159</fullName>
    </submittedName>
</protein>
<gene>
    <name evidence="2" type="ORF">HDC18159</name>
</gene>
<name>Q6III3_DROME</name>
<keyword evidence="1" id="KW-1133">Transmembrane helix</keyword>
<feature type="transmembrane region" description="Helical" evidence="1">
    <location>
        <begin position="64"/>
        <end position="82"/>
    </location>
</feature>
<sequence length="109" mass="12290">MRALVTCQTAPLFRYFPRLPATEVPSWRDSELTTYSWGPCALYGLAYTHRAHKYSRCAGPQCPGIIVINIINIIIIIIIIIIPKGSVIAPKLNLYFISFSAQFLCRVCE</sequence>
<organism evidence="2">
    <name type="scientific">Drosophila melanogaster</name>
    <name type="common">Fruit fly</name>
    <dbReference type="NCBI Taxonomy" id="7227"/>
    <lineage>
        <taxon>Eukaryota</taxon>
        <taxon>Metazoa</taxon>
        <taxon>Ecdysozoa</taxon>
        <taxon>Arthropoda</taxon>
        <taxon>Hexapoda</taxon>
        <taxon>Insecta</taxon>
        <taxon>Pterygota</taxon>
        <taxon>Neoptera</taxon>
        <taxon>Endopterygota</taxon>
        <taxon>Diptera</taxon>
        <taxon>Brachycera</taxon>
        <taxon>Muscomorpha</taxon>
        <taxon>Ephydroidea</taxon>
        <taxon>Drosophilidae</taxon>
        <taxon>Drosophila</taxon>
        <taxon>Sophophora</taxon>
    </lineage>
</organism>
<proteinExistence type="predicted"/>
<accession>Q6III3</accession>
<keyword evidence="1" id="KW-0472">Membrane</keyword>
<evidence type="ECO:0000256" key="1">
    <source>
        <dbReference type="SAM" id="Phobius"/>
    </source>
</evidence>
<keyword evidence="1" id="KW-0812">Transmembrane</keyword>
<evidence type="ECO:0000313" key="2">
    <source>
        <dbReference type="EMBL" id="DAA03283.1"/>
    </source>
</evidence>
<reference evidence="2" key="1">
    <citation type="journal article" date="2003" name="Genome Biol.">
        <title>An integrated gene annotation and transcriptional profiling approach towards the full gene content of the Drosophila genome.</title>
        <authorList>
            <person name="Hild M."/>
            <person name="Beckmann B."/>
            <person name="Haas S.A."/>
            <person name="Koch B."/>
            <person name="Solovyev V."/>
            <person name="Busold C."/>
            <person name="Fellenberg K."/>
            <person name="Boutros M."/>
            <person name="Vingron M."/>
            <person name="Sauer F."/>
            <person name="Hoheisel J.D."/>
            <person name="Paro R."/>
        </authorList>
    </citation>
    <scope>NUCLEOTIDE SEQUENCE</scope>
</reference>